<comment type="caution">
    <text evidence="2">The sequence shown here is derived from an EMBL/GenBank/DDBJ whole genome shotgun (WGS) entry which is preliminary data.</text>
</comment>
<proteinExistence type="predicted"/>
<reference evidence="2 3" key="2">
    <citation type="submission" date="2018-03" db="EMBL/GenBank/DDBJ databases">
        <title>Draft genome of Pseudomonas putida strain KT-27.</title>
        <authorList>
            <person name="Yoshizawa S."/>
            <person name="Khan N.H."/>
            <person name="Nishimura M."/>
            <person name="Chiura H.X."/>
            <person name="Ogura Y."/>
            <person name="Hayashi T."/>
            <person name="Kogure K."/>
        </authorList>
    </citation>
    <scope>NUCLEOTIDE SEQUENCE [LARGE SCALE GENOMIC DNA]</scope>
    <source>
        <strain evidence="2 3">KT-27</strain>
    </source>
</reference>
<organism evidence="2 3">
    <name type="scientific">Pseudomonas putida</name>
    <name type="common">Arthrobacter siderocapsulatus</name>
    <dbReference type="NCBI Taxonomy" id="303"/>
    <lineage>
        <taxon>Bacteria</taxon>
        <taxon>Pseudomonadati</taxon>
        <taxon>Pseudomonadota</taxon>
        <taxon>Gammaproteobacteria</taxon>
        <taxon>Pseudomonadales</taxon>
        <taxon>Pseudomonadaceae</taxon>
        <taxon>Pseudomonas</taxon>
    </lineage>
</organism>
<feature type="compositionally biased region" description="Polar residues" evidence="1">
    <location>
        <begin position="1"/>
        <end position="10"/>
    </location>
</feature>
<dbReference type="EMBL" id="MIND01000018">
    <property type="protein sequence ID" value="POF90728.1"/>
    <property type="molecule type" value="Genomic_DNA"/>
</dbReference>
<accession>A0A2S3WJE2</accession>
<dbReference type="AlphaFoldDB" id="A0A2S3WJE2"/>
<gene>
    <name evidence="2" type="ORF">BGP80_23375</name>
</gene>
<protein>
    <recommendedName>
        <fullName evidence="4">AbrB/MazE/SpoVT family DNA-binding domain-containing protein</fullName>
    </recommendedName>
</protein>
<evidence type="ECO:0008006" key="4">
    <source>
        <dbReference type="Google" id="ProtNLM"/>
    </source>
</evidence>
<name>A0A2S3WJE2_PSEPU</name>
<feature type="region of interest" description="Disordered" evidence="1">
    <location>
        <begin position="1"/>
        <end position="22"/>
    </location>
</feature>
<dbReference type="Proteomes" id="UP000237194">
    <property type="component" value="Unassembled WGS sequence"/>
</dbReference>
<evidence type="ECO:0000313" key="3">
    <source>
        <dbReference type="Proteomes" id="UP000237194"/>
    </source>
</evidence>
<evidence type="ECO:0000313" key="2">
    <source>
        <dbReference type="EMBL" id="POF90728.1"/>
    </source>
</evidence>
<reference evidence="2 3" key="1">
    <citation type="submission" date="2016-08" db="EMBL/GenBank/DDBJ databases">
        <authorList>
            <person name="Seilhamer J.J."/>
        </authorList>
    </citation>
    <scope>NUCLEOTIDE SEQUENCE [LARGE SCALE GENOMIC DNA]</scope>
    <source>
        <strain evidence="2 3">KT-27</strain>
    </source>
</reference>
<sequence length="60" mass="6431">MNESVRTTLKCQEPGDGTGDVITDLPDDILERMGLKIGDSLSIQCSGQLIPDTTLSFFSA</sequence>
<evidence type="ECO:0000256" key="1">
    <source>
        <dbReference type="SAM" id="MobiDB-lite"/>
    </source>
</evidence>